<proteinExistence type="predicted"/>
<sequence>MVRVHENTCFGMMDTFVNNFYGIVRSLLMPQQIGVMAEGTVRTKKPATVDEMNLKSVRRLDPCAVTIIDK</sequence>
<dbReference type="AlphaFoldDB" id="A0A183EZV1"/>
<organism evidence="3">
    <name type="scientific">Gongylonema pulchrum</name>
    <dbReference type="NCBI Taxonomy" id="637853"/>
    <lineage>
        <taxon>Eukaryota</taxon>
        <taxon>Metazoa</taxon>
        <taxon>Ecdysozoa</taxon>
        <taxon>Nematoda</taxon>
        <taxon>Chromadorea</taxon>
        <taxon>Rhabditida</taxon>
        <taxon>Spirurina</taxon>
        <taxon>Spiruromorpha</taxon>
        <taxon>Spiruroidea</taxon>
        <taxon>Gongylonematidae</taxon>
        <taxon>Gongylonema</taxon>
    </lineage>
</organism>
<dbReference type="Proteomes" id="UP000271098">
    <property type="component" value="Unassembled WGS sequence"/>
</dbReference>
<evidence type="ECO:0000313" key="2">
    <source>
        <dbReference type="Proteomes" id="UP000271098"/>
    </source>
</evidence>
<dbReference type="OrthoDB" id="5865765at2759"/>
<dbReference type="WBParaSite" id="GPUH_0002652201-mRNA-1">
    <property type="protein sequence ID" value="GPUH_0002652201-mRNA-1"/>
    <property type="gene ID" value="GPUH_0002652201"/>
</dbReference>
<dbReference type="EMBL" id="UYRT01111410">
    <property type="protein sequence ID" value="VDN45634.1"/>
    <property type="molecule type" value="Genomic_DNA"/>
</dbReference>
<reference evidence="3" key="1">
    <citation type="submission" date="2016-06" db="UniProtKB">
        <authorList>
            <consortium name="WormBaseParasite"/>
        </authorList>
    </citation>
    <scope>IDENTIFICATION</scope>
</reference>
<evidence type="ECO:0000313" key="3">
    <source>
        <dbReference type="WBParaSite" id="GPUH_0002652201-mRNA-1"/>
    </source>
</evidence>
<gene>
    <name evidence="1" type="ORF">GPUH_LOCUS26492</name>
</gene>
<accession>A0A183EZV1</accession>
<reference evidence="1 2" key="2">
    <citation type="submission" date="2018-11" db="EMBL/GenBank/DDBJ databases">
        <authorList>
            <consortium name="Pathogen Informatics"/>
        </authorList>
    </citation>
    <scope>NUCLEOTIDE SEQUENCE [LARGE SCALE GENOMIC DNA]</scope>
</reference>
<name>A0A183EZV1_9BILA</name>
<keyword evidence="2" id="KW-1185">Reference proteome</keyword>
<evidence type="ECO:0000313" key="1">
    <source>
        <dbReference type="EMBL" id="VDN45634.1"/>
    </source>
</evidence>
<protein>
    <submittedName>
        <fullName evidence="3">DNA-directed DNA polymerase</fullName>
    </submittedName>
</protein>